<gene>
    <name evidence="2" type="ORF">CSSPTR1EN2_LOCUS17137</name>
</gene>
<organism evidence="2 3">
    <name type="scientific">Sphagnum troendelagicum</name>
    <dbReference type="NCBI Taxonomy" id="128251"/>
    <lineage>
        <taxon>Eukaryota</taxon>
        <taxon>Viridiplantae</taxon>
        <taxon>Streptophyta</taxon>
        <taxon>Embryophyta</taxon>
        <taxon>Bryophyta</taxon>
        <taxon>Sphagnophytina</taxon>
        <taxon>Sphagnopsida</taxon>
        <taxon>Sphagnales</taxon>
        <taxon>Sphagnaceae</taxon>
        <taxon>Sphagnum</taxon>
    </lineage>
</organism>
<evidence type="ECO:0000313" key="3">
    <source>
        <dbReference type="Proteomes" id="UP001497512"/>
    </source>
</evidence>
<protein>
    <submittedName>
        <fullName evidence="2">Uncharacterized protein</fullName>
    </submittedName>
</protein>
<dbReference type="Proteomes" id="UP001497512">
    <property type="component" value="Chromosome 4"/>
</dbReference>
<evidence type="ECO:0000313" key="2">
    <source>
        <dbReference type="EMBL" id="CAK9224049.1"/>
    </source>
</evidence>
<accession>A0ABP0UKV1</accession>
<evidence type="ECO:0000256" key="1">
    <source>
        <dbReference type="SAM" id="MobiDB-lite"/>
    </source>
</evidence>
<proteinExistence type="predicted"/>
<sequence length="91" mass="9771">MGPPRERHMAKAEEEKQPEGKAAVGMGPGSTKKPAATRLLIGPMTLTPDRMTGRHQPPHDLVPHNLTYFLPPPAGDAGSGHRDYRSPGAKN</sequence>
<dbReference type="EMBL" id="OZ019896">
    <property type="protein sequence ID" value="CAK9224049.1"/>
    <property type="molecule type" value="Genomic_DNA"/>
</dbReference>
<name>A0ABP0UKV1_9BRYO</name>
<reference evidence="2" key="1">
    <citation type="submission" date="2024-02" db="EMBL/GenBank/DDBJ databases">
        <authorList>
            <consortium name="ELIXIR-Norway"/>
            <consortium name="Elixir Norway"/>
        </authorList>
    </citation>
    <scope>NUCLEOTIDE SEQUENCE</scope>
</reference>
<feature type="compositionally biased region" description="Basic and acidic residues" evidence="1">
    <location>
        <begin position="1"/>
        <end position="19"/>
    </location>
</feature>
<feature type="region of interest" description="Disordered" evidence="1">
    <location>
        <begin position="1"/>
        <end position="91"/>
    </location>
</feature>
<keyword evidence="3" id="KW-1185">Reference proteome</keyword>